<name>A0A517W0Y0_9PLAN</name>
<protein>
    <submittedName>
        <fullName evidence="3">FecR protein</fullName>
    </submittedName>
</protein>
<dbReference type="EMBL" id="CP037920">
    <property type="protein sequence ID" value="QDT98912.1"/>
    <property type="molecule type" value="Genomic_DNA"/>
</dbReference>
<accession>A0A517W0Y0</accession>
<keyword evidence="1" id="KW-1133">Transmembrane helix</keyword>
<dbReference type="Pfam" id="PF04773">
    <property type="entry name" value="FecR"/>
    <property type="match status" value="1"/>
</dbReference>
<sequence>MNQSKDLNSLIGCYVSGESLAPDDFLKLEAVLKEDPTAVQRLLDCSVIDSVFRYQAPQETEAETASRIRSILDATEKRSVFQAKRVEKRKYQSRGWFKAISVSALIFFIAATIFFNLKSQSPNVAMVANGYGVTSDGRVPETGDSLRVGDFIEITSGELVIRFTSGAVVTLNGPGKLEVKSPMHVLLHEGTLVARADNEEAKGFRVDSNIAHVTDLGTEFGVSITESGETHVAVFEGEVDVADTDNRPTMVRGTSRLYMGEGLRLSSLGVVDRLLNVNADSFSQHDHVHSQQVAIQSVRDNLSINDVKKFYRIVRGGFGEDAQAYVDRIHQWNSIGDEGLPEFLVGGDYVMTFNDSRTESKLQLKVELAVPSSLYILLDNRLQLPNWLTKDFHDTGADVGMDEGRYPGAPPSITRVVEKGPGSSIDRVFSVWKRNTPATGTITLGPSKLIGRGDGKSMYGVVAVPRHTELLEQDNEAGS</sequence>
<dbReference type="Gene3D" id="2.60.120.1440">
    <property type="match status" value="1"/>
</dbReference>
<dbReference type="RefSeq" id="WP_144987945.1">
    <property type="nucleotide sequence ID" value="NZ_CP037920.1"/>
</dbReference>
<evidence type="ECO:0000313" key="3">
    <source>
        <dbReference type="EMBL" id="QDT98912.1"/>
    </source>
</evidence>
<dbReference type="GO" id="GO:0016989">
    <property type="term" value="F:sigma factor antagonist activity"/>
    <property type="evidence" value="ECO:0007669"/>
    <property type="project" value="TreeGrafter"/>
</dbReference>
<dbReference type="KEGG" id="gaw:V144x_44220"/>
<dbReference type="AlphaFoldDB" id="A0A517W0Y0"/>
<evidence type="ECO:0000259" key="2">
    <source>
        <dbReference type="Pfam" id="PF04773"/>
    </source>
</evidence>
<reference evidence="3 4" key="1">
    <citation type="submission" date="2019-03" db="EMBL/GenBank/DDBJ databases">
        <title>Deep-cultivation of Planctomycetes and their phenomic and genomic characterization uncovers novel biology.</title>
        <authorList>
            <person name="Wiegand S."/>
            <person name="Jogler M."/>
            <person name="Boedeker C."/>
            <person name="Pinto D."/>
            <person name="Vollmers J."/>
            <person name="Rivas-Marin E."/>
            <person name="Kohn T."/>
            <person name="Peeters S.H."/>
            <person name="Heuer A."/>
            <person name="Rast P."/>
            <person name="Oberbeckmann S."/>
            <person name="Bunk B."/>
            <person name="Jeske O."/>
            <person name="Meyerdierks A."/>
            <person name="Storesund J.E."/>
            <person name="Kallscheuer N."/>
            <person name="Luecker S."/>
            <person name="Lage O.M."/>
            <person name="Pohl T."/>
            <person name="Merkel B.J."/>
            <person name="Hornburger P."/>
            <person name="Mueller R.-W."/>
            <person name="Bruemmer F."/>
            <person name="Labrenz M."/>
            <person name="Spormann A.M."/>
            <person name="Op den Camp H."/>
            <person name="Overmann J."/>
            <person name="Amann R."/>
            <person name="Jetten M.S.M."/>
            <person name="Mascher T."/>
            <person name="Medema M.H."/>
            <person name="Devos D.P."/>
            <person name="Kaster A.-K."/>
            <person name="Ovreas L."/>
            <person name="Rohde M."/>
            <person name="Galperin M.Y."/>
            <person name="Jogler C."/>
        </authorList>
    </citation>
    <scope>NUCLEOTIDE SEQUENCE [LARGE SCALE GENOMIC DNA]</scope>
    <source>
        <strain evidence="3 4">V144</strain>
    </source>
</reference>
<dbReference type="Proteomes" id="UP000318704">
    <property type="component" value="Chromosome"/>
</dbReference>
<dbReference type="PANTHER" id="PTHR30273:SF2">
    <property type="entry name" value="PROTEIN FECR"/>
    <property type="match status" value="1"/>
</dbReference>
<proteinExistence type="predicted"/>
<gene>
    <name evidence="3" type="ORF">V144x_44220</name>
</gene>
<evidence type="ECO:0000256" key="1">
    <source>
        <dbReference type="SAM" id="Phobius"/>
    </source>
</evidence>
<dbReference type="InterPro" id="IPR006860">
    <property type="entry name" value="FecR"/>
</dbReference>
<organism evidence="3 4">
    <name type="scientific">Gimesia aquarii</name>
    <dbReference type="NCBI Taxonomy" id="2527964"/>
    <lineage>
        <taxon>Bacteria</taxon>
        <taxon>Pseudomonadati</taxon>
        <taxon>Planctomycetota</taxon>
        <taxon>Planctomycetia</taxon>
        <taxon>Planctomycetales</taxon>
        <taxon>Planctomycetaceae</taxon>
        <taxon>Gimesia</taxon>
    </lineage>
</organism>
<evidence type="ECO:0000313" key="4">
    <source>
        <dbReference type="Proteomes" id="UP000318704"/>
    </source>
</evidence>
<dbReference type="InterPro" id="IPR012373">
    <property type="entry name" value="Ferrdict_sens_TM"/>
</dbReference>
<dbReference type="PANTHER" id="PTHR30273">
    <property type="entry name" value="PERIPLASMIC SIGNAL SENSOR AND SIGMA FACTOR ACTIVATOR FECR-RELATED"/>
    <property type="match status" value="1"/>
</dbReference>
<keyword evidence="1" id="KW-0472">Membrane</keyword>
<feature type="transmembrane region" description="Helical" evidence="1">
    <location>
        <begin position="95"/>
        <end position="117"/>
    </location>
</feature>
<feature type="domain" description="FecR protein" evidence="2">
    <location>
        <begin position="157"/>
        <end position="239"/>
    </location>
</feature>
<keyword evidence="1" id="KW-0812">Transmembrane</keyword>